<dbReference type="RefSeq" id="WP_143526232.1">
    <property type="nucleotide sequence ID" value="NZ_FTOQ01000011.1"/>
</dbReference>
<keyword evidence="2" id="KW-1185">Reference proteome</keyword>
<dbReference type="AlphaFoldDB" id="A0A1N7NYR0"/>
<sequence>MTPDPVIWASREFEVARAGLPAHLAALHRLHRRRERHRSVVTEFPGWLADAQGRQDDVDGIRLVTLGNLFGSYACLMQDDVIDGDAVTPMLDALASIYMLRCTETYRGLMTDTPAFWPLFHRYWTEYYAALAAEAAGERSNEIIGQKLSPLKISAAALCLRWDAMHQLPTLEDIIENFHVVVQLLDDLEERRTVSPARLEHGTRTAHQVEEAARVAGLEKMAAAARAIAQAIVTLSAEPVP</sequence>
<name>A0A1N7NYR0_9RHOB</name>
<dbReference type="EMBL" id="FTOQ01000011">
    <property type="protein sequence ID" value="SIT03487.1"/>
    <property type="molecule type" value="Genomic_DNA"/>
</dbReference>
<protein>
    <submittedName>
        <fullName evidence="1">Uncharacterized protein</fullName>
    </submittedName>
</protein>
<accession>A0A1N7NYR0</accession>
<dbReference type="Proteomes" id="UP000186684">
    <property type="component" value="Unassembled WGS sequence"/>
</dbReference>
<evidence type="ECO:0000313" key="2">
    <source>
        <dbReference type="Proteomes" id="UP000186684"/>
    </source>
</evidence>
<reference evidence="2" key="1">
    <citation type="submission" date="2017-01" db="EMBL/GenBank/DDBJ databases">
        <authorList>
            <person name="Varghese N."/>
            <person name="Submissions S."/>
        </authorList>
    </citation>
    <scope>NUCLEOTIDE SEQUENCE [LARGE SCALE GENOMIC DNA]</scope>
    <source>
        <strain evidence="2">DSM 29430</strain>
    </source>
</reference>
<evidence type="ECO:0000313" key="1">
    <source>
        <dbReference type="EMBL" id="SIT03487.1"/>
    </source>
</evidence>
<dbReference type="STRING" id="633194.SAMN05421759_11143"/>
<organism evidence="1 2">
    <name type="scientific">Roseivivax lentus</name>
    <dbReference type="NCBI Taxonomy" id="633194"/>
    <lineage>
        <taxon>Bacteria</taxon>
        <taxon>Pseudomonadati</taxon>
        <taxon>Pseudomonadota</taxon>
        <taxon>Alphaproteobacteria</taxon>
        <taxon>Rhodobacterales</taxon>
        <taxon>Roseobacteraceae</taxon>
        <taxon>Roseivivax</taxon>
    </lineage>
</organism>
<gene>
    <name evidence="1" type="ORF">SAMN05421759_11143</name>
</gene>
<proteinExistence type="predicted"/>